<name>A0A3M7RRE3_BRAPC</name>
<evidence type="ECO:0000313" key="2">
    <source>
        <dbReference type="EMBL" id="RNA25868.1"/>
    </source>
</evidence>
<dbReference type="AlphaFoldDB" id="A0A3M7RRE3"/>
<keyword evidence="1" id="KW-0472">Membrane</keyword>
<keyword evidence="1" id="KW-1133">Transmembrane helix</keyword>
<dbReference type="EMBL" id="REGN01002843">
    <property type="protein sequence ID" value="RNA25868.1"/>
    <property type="molecule type" value="Genomic_DNA"/>
</dbReference>
<organism evidence="2 3">
    <name type="scientific">Brachionus plicatilis</name>
    <name type="common">Marine rotifer</name>
    <name type="synonym">Brachionus muelleri</name>
    <dbReference type="NCBI Taxonomy" id="10195"/>
    <lineage>
        <taxon>Eukaryota</taxon>
        <taxon>Metazoa</taxon>
        <taxon>Spiralia</taxon>
        <taxon>Gnathifera</taxon>
        <taxon>Rotifera</taxon>
        <taxon>Eurotatoria</taxon>
        <taxon>Monogononta</taxon>
        <taxon>Pseudotrocha</taxon>
        <taxon>Ploima</taxon>
        <taxon>Brachionidae</taxon>
        <taxon>Brachionus</taxon>
    </lineage>
</organism>
<comment type="caution">
    <text evidence="2">The sequence shown here is derived from an EMBL/GenBank/DDBJ whole genome shotgun (WGS) entry which is preliminary data.</text>
</comment>
<evidence type="ECO:0000313" key="3">
    <source>
        <dbReference type="Proteomes" id="UP000276133"/>
    </source>
</evidence>
<proteinExistence type="predicted"/>
<feature type="transmembrane region" description="Helical" evidence="1">
    <location>
        <begin position="64"/>
        <end position="84"/>
    </location>
</feature>
<reference evidence="2 3" key="1">
    <citation type="journal article" date="2018" name="Sci. Rep.">
        <title>Genomic signatures of local adaptation to the degree of environmental predictability in rotifers.</title>
        <authorList>
            <person name="Franch-Gras L."/>
            <person name="Hahn C."/>
            <person name="Garcia-Roger E.M."/>
            <person name="Carmona M.J."/>
            <person name="Serra M."/>
            <person name="Gomez A."/>
        </authorList>
    </citation>
    <scope>NUCLEOTIDE SEQUENCE [LARGE SCALE GENOMIC DNA]</scope>
    <source>
        <strain evidence="2">HYR1</strain>
    </source>
</reference>
<accession>A0A3M7RRE3</accession>
<gene>
    <name evidence="2" type="ORF">BpHYR1_003239</name>
</gene>
<dbReference type="Proteomes" id="UP000276133">
    <property type="component" value="Unassembled WGS sequence"/>
</dbReference>
<keyword evidence="1" id="KW-0812">Transmembrane</keyword>
<keyword evidence="3" id="KW-1185">Reference proteome</keyword>
<protein>
    <submittedName>
        <fullName evidence="2">Uncharacterized protein</fullName>
    </submittedName>
</protein>
<sequence length="110" mass="13551">MFILLFCFLTIGFNFWKFFDFLMIVFKFLKPVQYSKYLDHSPQFHITFFSPKFKILTIFTYRHFHFWGVSFVIADVFFLMKILYLDYFGRHNFLSLYSEAALARYRLTNK</sequence>
<evidence type="ECO:0000256" key="1">
    <source>
        <dbReference type="SAM" id="Phobius"/>
    </source>
</evidence>